<name>A0ABU1PSL4_9PSEU</name>
<sequence length="49" mass="5204">MLLATTRTTAAPAVATAFLARLLGTANSRPWQLRSHDLPMWPSGAVVNA</sequence>
<comment type="caution">
    <text evidence="1">The sequence shown here is derived from an EMBL/GenBank/DDBJ whole genome shotgun (WGS) entry which is preliminary data.</text>
</comment>
<proteinExistence type="predicted"/>
<accession>A0ABU1PSL4</accession>
<dbReference type="Proteomes" id="UP001268819">
    <property type="component" value="Unassembled WGS sequence"/>
</dbReference>
<protein>
    <submittedName>
        <fullName evidence="1">Uncharacterized protein</fullName>
    </submittedName>
</protein>
<reference evidence="1 2" key="1">
    <citation type="submission" date="2023-07" db="EMBL/GenBank/DDBJ databases">
        <title>Sequencing the genomes of 1000 actinobacteria strains.</title>
        <authorList>
            <person name="Klenk H.-P."/>
        </authorList>
    </citation>
    <scope>NUCLEOTIDE SEQUENCE [LARGE SCALE GENOMIC DNA]</scope>
    <source>
        <strain evidence="1 2">DSM 43749</strain>
    </source>
</reference>
<dbReference type="RefSeq" id="WP_310306530.1">
    <property type="nucleotide sequence ID" value="NZ_BAAAXB010000001.1"/>
</dbReference>
<gene>
    <name evidence="1" type="ORF">J2S66_002027</name>
</gene>
<dbReference type="EMBL" id="JAVDSG010000001">
    <property type="protein sequence ID" value="MDR6593643.1"/>
    <property type="molecule type" value="Genomic_DNA"/>
</dbReference>
<evidence type="ECO:0000313" key="2">
    <source>
        <dbReference type="Proteomes" id="UP001268819"/>
    </source>
</evidence>
<organism evidence="1 2">
    <name type="scientific">Saccharothrix longispora</name>
    <dbReference type="NCBI Taxonomy" id="33920"/>
    <lineage>
        <taxon>Bacteria</taxon>
        <taxon>Bacillati</taxon>
        <taxon>Actinomycetota</taxon>
        <taxon>Actinomycetes</taxon>
        <taxon>Pseudonocardiales</taxon>
        <taxon>Pseudonocardiaceae</taxon>
        <taxon>Saccharothrix</taxon>
    </lineage>
</organism>
<evidence type="ECO:0000313" key="1">
    <source>
        <dbReference type="EMBL" id="MDR6593643.1"/>
    </source>
</evidence>
<keyword evidence="2" id="KW-1185">Reference proteome</keyword>